<evidence type="ECO:0000256" key="1">
    <source>
        <dbReference type="ARBA" id="ARBA00022723"/>
    </source>
</evidence>
<name>A0A820HNK8_9BILA</name>
<keyword evidence="2" id="KW-0677">Repeat</keyword>
<dbReference type="Proteomes" id="UP000663881">
    <property type="component" value="Unassembled WGS sequence"/>
</dbReference>
<dbReference type="PANTHER" id="PTHR24205">
    <property type="entry name" value="FOUR AND A HALF LIM DOMAINS PROTEIN"/>
    <property type="match status" value="1"/>
</dbReference>
<feature type="non-terminal residue" evidence="7">
    <location>
        <position position="1"/>
    </location>
</feature>
<evidence type="ECO:0000256" key="2">
    <source>
        <dbReference type="ARBA" id="ARBA00022737"/>
    </source>
</evidence>
<keyword evidence="1 5" id="KW-0479">Metal-binding</keyword>
<proteinExistence type="predicted"/>
<accession>A0A820HNK8</accession>
<gene>
    <name evidence="7" type="ORF">OKA104_LOCUS45905</name>
</gene>
<evidence type="ECO:0000256" key="3">
    <source>
        <dbReference type="ARBA" id="ARBA00022833"/>
    </source>
</evidence>
<organism evidence="7 8">
    <name type="scientific">Adineta steineri</name>
    <dbReference type="NCBI Taxonomy" id="433720"/>
    <lineage>
        <taxon>Eukaryota</taxon>
        <taxon>Metazoa</taxon>
        <taxon>Spiralia</taxon>
        <taxon>Gnathifera</taxon>
        <taxon>Rotifera</taxon>
        <taxon>Eurotatoria</taxon>
        <taxon>Bdelloidea</taxon>
        <taxon>Adinetida</taxon>
        <taxon>Adinetidae</taxon>
        <taxon>Adineta</taxon>
    </lineage>
</organism>
<evidence type="ECO:0000313" key="7">
    <source>
        <dbReference type="EMBL" id="CAF4294988.1"/>
    </source>
</evidence>
<evidence type="ECO:0000256" key="4">
    <source>
        <dbReference type="ARBA" id="ARBA00023038"/>
    </source>
</evidence>
<keyword evidence="3 5" id="KW-0862">Zinc</keyword>
<dbReference type="SUPFAM" id="SSF57716">
    <property type="entry name" value="Glucocorticoid receptor-like (DNA-binding domain)"/>
    <property type="match status" value="1"/>
</dbReference>
<dbReference type="InterPro" id="IPR001781">
    <property type="entry name" value="Znf_LIM"/>
</dbReference>
<dbReference type="SMART" id="SM00132">
    <property type="entry name" value="LIM"/>
    <property type="match status" value="2"/>
</dbReference>
<sequence>KTFCESCRKAFTPRDPMQIYQDRYYHPQCFCCSQCGNTLAGRPFYPKPNNQFQCENCNNTLAPICCMCNQKIPSGTTAKRFKDRHYHSDCFRFCKCTAVIPACNYLFLIFLINIQINLVHFFVDMLDVLYQCLTCSKHITGMYQGKEHAPHLENIYGEITPVQCDQAGRIPICDKCTRPVTGDEDAFKHDTRYYHLDCARCNRCRKKLFKVPCRKLGSALVCHTCS</sequence>
<protein>
    <recommendedName>
        <fullName evidence="6">LIM zinc-binding domain-containing protein</fullName>
    </recommendedName>
</protein>
<dbReference type="Pfam" id="PF00412">
    <property type="entry name" value="LIM"/>
    <property type="match status" value="1"/>
</dbReference>
<dbReference type="Gene3D" id="2.10.110.10">
    <property type="entry name" value="Cysteine Rich Protein"/>
    <property type="match status" value="2"/>
</dbReference>
<dbReference type="AlphaFoldDB" id="A0A820HNK8"/>
<reference evidence="7" key="1">
    <citation type="submission" date="2021-02" db="EMBL/GenBank/DDBJ databases">
        <authorList>
            <person name="Nowell W R."/>
        </authorList>
    </citation>
    <scope>NUCLEOTIDE SEQUENCE</scope>
</reference>
<dbReference type="GO" id="GO:0046872">
    <property type="term" value="F:metal ion binding"/>
    <property type="evidence" value="ECO:0007669"/>
    <property type="project" value="UniProtKB-KW"/>
</dbReference>
<evidence type="ECO:0000256" key="5">
    <source>
        <dbReference type="PROSITE-ProRule" id="PRU00125"/>
    </source>
</evidence>
<feature type="domain" description="LIM zinc-binding" evidence="6">
    <location>
        <begin position="171"/>
        <end position="226"/>
    </location>
</feature>
<keyword evidence="4 5" id="KW-0440">LIM domain</keyword>
<dbReference type="PROSITE" id="PS50023">
    <property type="entry name" value="LIM_DOMAIN_2"/>
    <property type="match status" value="2"/>
</dbReference>
<comment type="caution">
    <text evidence="7">The sequence shown here is derived from an EMBL/GenBank/DDBJ whole genome shotgun (WGS) entry which is preliminary data.</text>
</comment>
<dbReference type="PROSITE" id="PS00478">
    <property type="entry name" value="LIM_DOMAIN_1"/>
    <property type="match status" value="2"/>
</dbReference>
<evidence type="ECO:0000259" key="6">
    <source>
        <dbReference type="PROSITE" id="PS50023"/>
    </source>
</evidence>
<feature type="domain" description="LIM zinc-binding" evidence="6">
    <location>
        <begin position="2"/>
        <end position="64"/>
    </location>
</feature>
<dbReference type="PANTHER" id="PTHR24205:SF16">
    <property type="entry name" value="GH01042P-RELATED"/>
    <property type="match status" value="1"/>
</dbReference>
<evidence type="ECO:0000313" key="8">
    <source>
        <dbReference type="Proteomes" id="UP000663881"/>
    </source>
</evidence>
<dbReference type="EMBL" id="CAJOAY010015920">
    <property type="protein sequence ID" value="CAF4294988.1"/>
    <property type="molecule type" value="Genomic_DNA"/>
</dbReference>